<dbReference type="InterPro" id="IPR050324">
    <property type="entry name" value="CDP-alcohol_PTase-I"/>
</dbReference>
<evidence type="ECO:0000313" key="5">
    <source>
        <dbReference type="Proteomes" id="UP000675881"/>
    </source>
</evidence>
<reference evidence="4" key="1">
    <citation type="submission" date="2021-02" db="EMBL/GenBank/DDBJ databases">
        <authorList>
            <person name="Bekaert M."/>
        </authorList>
    </citation>
    <scope>NUCLEOTIDE SEQUENCE</scope>
    <source>
        <strain evidence="4">IoA-00</strain>
    </source>
</reference>
<dbReference type="InterPro" id="IPR000462">
    <property type="entry name" value="CDP-OH_P_trans"/>
</dbReference>
<evidence type="ECO:0000256" key="3">
    <source>
        <dbReference type="ARBA" id="ARBA00047433"/>
    </source>
</evidence>
<dbReference type="Pfam" id="PF01066">
    <property type="entry name" value="CDP-OH_P_transf"/>
    <property type="match status" value="1"/>
</dbReference>
<dbReference type="AlphaFoldDB" id="A0A7R8H136"/>
<sequence>MLYKVNSVLPIYHLPSRTSASSIRNDDFKEQDKILTVPNLLCASRIVASPYIGYLIVQNEYSLALACFGYAGLSDFADDPLADKILVTCLFMSLTYAELIPSSLTCLIVSRDLLLIYAGLYIRYMAVSSPFTIQKYLDLRNPIAQIKPPMVSKANTLIQLTLIGAALASPVFGYTDHYTLKGLMGLTAATTFASAVSYAFMKDTYSFSSRSYDHQFGKKMTNKIQTK</sequence>
<gene>
    <name evidence="4" type="ORF">LSAA_3287</name>
</gene>
<dbReference type="GO" id="GO:0032049">
    <property type="term" value="P:cardiolipin biosynthetic process"/>
    <property type="evidence" value="ECO:0007669"/>
    <property type="project" value="TreeGrafter"/>
</dbReference>
<dbReference type="GO" id="GO:0016020">
    <property type="term" value="C:membrane"/>
    <property type="evidence" value="ECO:0007669"/>
    <property type="project" value="InterPro"/>
</dbReference>
<dbReference type="OrthoDB" id="10020554at2759"/>
<dbReference type="Proteomes" id="UP000675881">
    <property type="component" value="Chromosome 11"/>
</dbReference>
<dbReference type="EMBL" id="HG994590">
    <property type="protein sequence ID" value="CAF2801317.1"/>
    <property type="molecule type" value="Genomic_DNA"/>
</dbReference>
<evidence type="ECO:0000313" key="4">
    <source>
        <dbReference type="EMBL" id="CAF2801317.1"/>
    </source>
</evidence>
<dbReference type="EC" id="2.7.8.41" evidence="2"/>
<organism evidence="4 5">
    <name type="scientific">Lepeophtheirus salmonis</name>
    <name type="common">Salmon louse</name>
    <name type="synonym">Caligus salmonis</name>
    <dbReference type="NCBI Taxonomy" id="72036"/>
    <lineage>
        <taxon>Eukaryota</taxon>
        <taxon>Metazoa</taxon>
        <taxon>Ecdysozoa</taxon>
        <taxon>Arthropoda</taxon>
        <taxon>Crustacea</taxon>
        <taxon>Multicrustacea</taxon>
        <taxon>Hexanauplia</taxon>
        <taxon>Copepoda</taxon>
        <taxon>Siphonostomatoida</taxon>
        <taxon>Caligidae</taxon>
        <taxon>Lepeophtheirus</taxon>
    </lineage>
</organism>
<name>A0A7R8H136_LEPSM</name>
<dbReference type="PANTHER" id="PTHR14269">
    <property type="entry name" value="CDP-DIACYLGLYCEROL--GLYCEROL-3-PHOSPHATE 3-PHOSPHATIDYLTRANSFERASE-RELATED"/>
    <property type="match status" value="1"/>
</dbReference>
<evidence type="ECO:0000256" key="2">
    <source>
        <dbReference type="ARBA" id="ARBA00039001"/>
    </source>
</evidence>
<comment type="catalytic activity">
    <reaction evidence="3">
        <text>a CDP-1,2-diacyl-sn-glycerol + a 1,2-diacyl-sn-glycero-3-phospho-(1'-sn-glycerol) = a cardiolipin + CMP + H(+)</text>
        <dbReference type="Rhea" id="RHEA:32931"/>
        <dbReference type="ChEBI" id="CHEBI:15378"/>
        <dbReference type="ChEBI" id="CHEBI:58332"/>
        <dbReference type="ChEBI" id="CHEBI:60377"/>
        <dbReference type="ChEBI" id="CHEBI:62237"/>
        <dbReference type="ChEBI" id="CHEBI:64716"/>
        <dbReference type="EC" id="2.7.8.41"/>
    </reaction>
</comment>
<dbReference type="GO" id="GO:0043337">
    <property type="term" value="F:cardiolipin synthase (CMP-forming)"/>
    <property type="evidence" value="ECO:0007669"/>
    <property type="project" value="UniProtKB-EC"/>
</dbReference>
<accession>A0A7R8H136</accession>
<evidence type="ECO:0000256" key="1">
    <source>
        <dbReference type="ARBA" id="ARBA00022679"/>
    </source>
</evidence>
<dbReference type="PANTHER" id="PTHR14269:SF60">
    <property type="entry name" value="CARDIOLIPIN SYNTHASE (CMP-FORMING)"/>
    <property type="match status" value="1"/>
</dbReference>
<proteinExistence type="predicted"/>
<keyword evidence="1 4" id="KW-0808">Transferase</keyword>
<dbReference type="GO" id="GO:0005739">
    <property type="term" value="C:mitochondrion"/>
    <property type="evidence" value="ECO:0007669"/>
    <property type="project" value="TreeGrafter"/>
</dbReference>
<keyword evidence="5" id="KW-1185">Reference proteome</keyword>
<protein>
    <recommendedName>
        <fullName evidence="2">cardiolipin synthase (CMP-forming)</fullName>
        <ecNumber evidence="2">2.7.8.41</ecNumber>
    </recommendedName>
</protein>